<sequence>MVSAAQVAERADTYGVLPLLTLDEFLDEFLDGDEPEVPPAPDRQEARRPPVARLATAARDLERRPEVAWVRVQLHSETLTSGTLVGAAIAVCTTAPETEVERWIDGWEAGAPVAGLIDTYAELPSVPPGARIWSVVRD</sequence>
<dbReference type="RefSeq" id="WP_168090184.1">
    <property type="nucleotide sequence ID" value="NZ_BHZH01000242.1"/>
</dbReference>
<accession>A0ABX1CK62</accession>
<dbReference type="EMBL" id="JAAVJC010000332">
    <property type="protein sequence ID" value="NJQ17527.1"/>
    <property type="molecule type" value="Genomic_DNA"/>
</dbReference>
<dbReference type="Proteomes" id="UP000727056">
    <property type="component" value="Unassembled WGS sequence"/>
</dbReference>
<feature type="region of interest" description="Disordered" evidence="1">
    <location>
        <begin position="31"/>
        <end position="51"/>
    </location>
</feature>
<organism evidence="2 3">
    <name type="scientific">Streptomyces bohaiensis</name>
    <dbReference type="NCBI Taxonomy" id="1431344"/>
    <lineage>
        <taxon>Bacteria</taxon>
        <taxon>Bacillati</taxon>
        <taxon>Actinomycetota</taxon>
        <taxon>Actinomycetes</taxon>
        <taxon>Kitasatosporales</taxon>
        <taxon>Streptomycetaceae</taxon>
        <taxon>Streptomyces</taxon>
    </lineage>
</organism>
<proteinExistence type="predicted"/>
<gene>
    <name evidence="2" type="ORF">HCN52_21965</name>
</gene>
<protein>
    <submittedName>
        <fullName evidence="2">Uncharacterized protein</fullName>
    </submittedName>
</protein>
<evidence type="ECO:0000313" key="3">
    <source>
        <dbReference type="Proteomes" id="UP000727056"/>
    </source>
</evidence>
<comment type="caution">
    <text evidence="2">The sequence shown here is derived from an EMBL/GenBank/DDBJ whole genome shotgun (WGS) entry which is preliminary data.</text>
</comment>
<name>A0ABX1CK62_9ACTN</name>
<keyword evidence="3" id="KW-1185">Reference proteome</keyword>
<evidence type="ECO:0000313" key="2">
    <source>
        <dbReference type="EMBL" id="NJQ17527.1"/>
    </source>
</evidence>
<reference evidence="2 3" key="1">
    <citation type="submission" date="2020-03" db="EMBL/GenBank/DDBJ databases">
        <title>Draft genome of Streptomyces sp. ventii, isolated from the Axial Seamount in the Pacific Ocean, and resequencing of the two type strains Streptomyces lonarensis strain NCL 716 and Streptomyces bohaiensis strain 11A07.</title>
        <authorList>
            <person name="Loughran R.M."/>
            <person name="Pfannmuller K.M."/>
            <person name="Wasson B.J."/>
            <person name="Deadmond M.C."/>
            <person name="Paddock B.E."/>
            <person name="Koyack M.J."/>
            <person name="Gallegos D.A."/>
            <person name="Mitchell E.A."/>
            <person name="Ushijima B."/>
            <person name="Saw J.H."/>
            <person name="Mcphail K.L."/>
            <person name="Videau P."/>
        </authorList>
    </citation>
    <scope>NUCLEOTIDE SEQUENCE [LARGE SCALE GENOMIC DNA]</scope>
    <source>
        <strain evidence="2 3">11A07</strain>
    </source>
</reference>
<evidence type="ECO:0000256" key="1">
    <source>
        <dbReference type="SAM" id="MobiDB-lite"/>
    </source>
</evidence>